<dbReference type="InterPro" id="IPR036188">
    <property type="entry name" value="FAD/NAD-bd_sf"/>
</dbReference>
<protein>
    <recommendedName>
        <fullName evidence="1">FAD dependent oxidoreductase domain-containing protein</fullName>
    </recommendedName>
</protein>
<dbReference type="AlphaFoldDB" id="A0A1E3HM13"/>
<comment type="caution">
    <text evidence="2">The sequence shown here is derived from an EMBL/GenBank/DDBJ whole genome shotgun (WGS) entry which is preliminary data.</text>
</comment>
<keyword evidence="3" id="KW-1185">Reference proteome</keyword>
<dbReference type="OrthoDB" id="429143at2759"/>
<dbReference type="Proteomes" id="UP000094065">
    <property type="component" value="Unassembled WGS sequence"/>
</dbReference>
<dbReference type="STRING" id="1295533.A0A1E3HM13"/>
<dbReference type="GeneID" id="30155882"/>
<sequence>MSTFPQPFTSTVSHWQATNRGKDSLFGHNKDKALPGDVVDYCIIGAGMAGATTAYRLTRPGVEEGKKVVILEAKDVASGASGRNGGHCAPYSFAALHNYLTPQARGGVGLDMEEALEALDLERRVLIELRGIVEREGWGEKVDFWSGEKFEVRVTPEGAEKMDKLYALWSSARAASRFKDIPLEWSWTHDPATAQVTTRMKNARGFSKGPAGSLHPHKLTTAFLKAALSSPTSNAELYSWAPVQKISKEDGLWVVDCEERGTVKAKNVILCTNAHTPNLFKGSDIDKFLTPFQGQAANITPPPSYSGSKALDNTYTTDNGTYLINTPHAGIVHGLYQKTSLGKGLMERKDVFGNVDDSFVHPAAKKWLAEYCENNFEEWEETAPGEGGMRFWSGIMCATQDTLPLVGQVPKEQVPGGDSQGLYIAAGFHGHGMGRIVLVTKYLVDYIISSKEGEGQWDGGFPKSYVISQERLERGNAVEGYLDEGSKRLD</sequence>
<dbReference type="EMBL" id="AWGJ01000007">
    <property type="protein sequence ID" value="ODN77389.1"/>
    <property type="molecule type" value="Genomic_DNA"/>
</dbReference>
<evidence type="ECO:0000313" key="2">
    <source>
        <dbReference type="EMBL" id="ODN77389.1"/>
    </source>
</evidence>
<dbReference type="Pfam" id="PF01266">
    <property type="entry name" value="DAO"/>
    <property type="match status" value="1"/>
</dbReference>
<dbReference type="Gene3D" id="3.30.9.10">
    <property type="entry name" value="D-Amino Acid Oxidase, subunit A, domain 2"/>
    <property type="match status" value="1"/>
</dbReference>
<accession>A0A1E3HM13</accession>
<dbReference type="Gene3D" id="3.50.50.60">
    <property type="entry name" value="FAD/NAD(P)-binding domain"/>
    <property type="match status" value="1"/>
</dbReference>
<dbReference type="GO" id="GO:0005737">
    <property type="term" value="C:cytoplasm"/>
    <property type="evidence" value="ECO:0007669"/>
    <property type="project" value="TreeGrafter"/>
</dbReference>
<proteinExistence type="predicted"/>
<dbReference type="PANTHER" id="PTHR13847">
    <property type="entry name" value="SARCOSINE DEHYDROGENASE-RELATED"/>
    <property type="match status" value="1"/>
</dbReference>
<evidence type="ECO:0000313" key="3">
    <source>
        <dbReference type="Proteomes" id="UP000094065"/>
    </source>
</evidence>
<evidence type="ECO:0000259" key="1">
    <source>
        <dbReference type="Pfam" id="PF01266"/>
    </source>
</evidence>
<reference evidence="2 3" key="1">
    <citation type="submission" date="2016-06" db="EMBL/GenBank/DDBJ databases">
        <title>Evolution of pathogenesis and genome organization in the Tremellales.</title>
        <authorList>
            <person name="Cuomo C."/>
            <person name="Litvintseva A."/>
            <person name="Heitman J."/>
            <person name="Chen Y."/>
            <person name="Sun S."/>
            <person name="Springer D."/>
            <person name="Dromer F."/>
            <person name="Young S."/>
            <person name="Zeng Q."/>
            <person name="Chapman S."/>
            <person name="Gujja S."/>
            <person name="Saif S."/>
            <person name="Birren B."/>
        </authorList>
    </citation>
    <scope>NUCLEOTIDE SEQUENCE [LARGE SCALE GENOMIC DNA]</scope>
    <source>
        <strain evidence="2 3">CBS 6039</strain>
    </source>
</reference>
<dbReference type="PANTHER" id="PTHR13847:SF260">
    <property type="entry name" value="FAD DEPENDENT OXIDOREDUCTASE DOMAIN-CONTAINING PROTEIN"/>
    <property type="match status" value="1"/>
</dbReference>
<name>A0A1E3HM13_9TREE</name>
<gene>
    <name evidence="2" type="ORF">L202_04573</name>
</gene>
<dbReference type="InterPro" id="IPR006076">
    <property type="entry name" value="FAD-dep_OxRdtase"/>
</dbReference>
<organism evidence="2 3">
    <name type="scientific">Cryptococcus amylolentus CBS 6039</name>
    <dbReference type="NCBI Taxonomy" id="1295533"/>
    <lineage>
        <taxon>Eukaryota</taxon>
        <taxon>Fungi</taxon>
        <taxon>Dikarya</taxon>
        <taxon>Basidiomycota</taxon>
        <taxon>Agaricomycotina</taxon>
        <taxon>Tremellomycetes</taxon>
        <taxon>Tremellales</taxon>
        <taxon>Cryptococcaceae</taxon>
        <taxon>Cryptococcus</taxon>
    </lineage>
</organism>
<dbReference type="SUPFAM" id="SSF51905">
    <property type="entry name" value="FAD/NAD(P)-binding domain"/>
    <property type="match status" value="1"/>
</dbReference>
<dbReference type="RefSeq" id="XP_018992625.1">
    <property type="nucleotide sequence ID" value="XM_019138682.1"/>
</dbReference>
<feature type="domain" description="FAD dependent oxidoreductase" evidence="1">
    <location>
        <begin position="40"/>
        <end position="444"/>
    </location>
</feature>